<protein>
    <recommendedName>
        <fullName evidence="5">DUF5667 domain-containing protein</fullName>
    </recommendedName>
</protein>
<dbReference type="Proteomes" id="UP000033918">
    <property type="component" value="Unassembled WGS sequence"/>
</dbReference>
<evidence type="ECO:0000313" key="3">
    <source>
        <dbReference type="EMBL" id="KKR88981.1"/>
    </source>
</evidence>
<evidence type="ECO:0000256" key="2">
    <source>
        <dbReference type="SAM" id="Phobius"/>
    </source>
</evidence>
<sequence length="203" mass="23141">MLFSEFYHKIPRRVKIFCVFILIVLAVYLLVYFLTPVAQNVPEEFLRARQEASLIAKDIIFISSQTADNINKISDLDRDKNYTEALNLISAELNNNREARNKAVNLSAQLEIMTKNISQISPPVVSQIALEAVGSETTLISRLITYNDYLVQLLGILQKKFLGQEKNSNEKITELISKINEEAKAINNLDKNFNDLMKQFDGQ</sequence>
<feature type="coiled-coil region" evidence="1">
    <location>
        <begin position="89"/>
        <end position="116"/>
    </location>
</feature>
<keyword evidence="2" id="KW-0472">Membrane</keyword>
<reference evidence="3 4" key="1">
    <citation type="journal article" date="2015" name="Nature">
        <title>rRNA introns, odd ribosomes, and small enigmatic genomes across a large radiation of phyla.</title>
        <authorList>
            <person name="Brown C.T."/>
            <person name="Hug L.A."/>
            <person name="Thomas B.C."/>
            <person name="Sharon I."/>
            <person name="Castelle C.J."/>
            <person name="Singh A."/>
            <person name="Wilkins M.J."/>
            <person name="Williams K.H."/>
            <person name="Banfield J.F."/>
        </authorList>
    </citation>
    <scope>NUCLEOTIDE SEQUENCE [LARGE SCALE GENOMIC DNA]</scope>
</reference>
<feature type="coiled-coil region" evidence="1">
    <location>
        <begin position="169"/>
        <end position="199"/>
    </location>
</feature>
<keyword evidence="1" id="KW-0175">Coiled coil</keyword>
<gene>
    <name evidence="3" type="ORF">UU38_C0003G0233</name>
</gene>
<name>A0A0G0UN89_9BACT</name>
<proteinExistence type="predicted"/>
<evidence type="ECO:0008006" key="5">
    <source>
        <dbReference type="Google" id="ProtNLM"/>
    </source>
</evidence>
<keyword evidence="2" id="KW-1133">Transmembrane helix</keyword>
<accession>A0A0G0UN89</accession>
<keyword evidence="2" id="KW-0812">Transmembrane</keyword>
<comment type="caution">
    <text evidence="3">The sequence shown here is derived from an EMBL/GenBank/DDBJ whole genome shotgun (WGS) entry which is preliminary data.</text>
</comment>
<evidence type="ECO:0000256" key="1">
    <source>
        <dbReference type="SAM" id="Coils"/>
    </source>
</evidence>
<feature type="transmembrane region" description="Helical" evidence="2">
    <location>
        <begin position="16"/>
        <end position="34"/>
    </location>
</feature>
<evidence type="ECO:0000313" key="4">
    <source>
        <dbReference type="Proteomes" id="UP000033918"/>
    </source>
</evidence>
<dbReference type="AlphaFoldDB" id="A0A0G0UN89"/>
<organism evidence="3 4">
    <name type="scientific">Candidatus Wolfebacteria bacterium GW2011_GWB1_41_12</name>
    <dbReference type="NCBI Taxonomy" id="1619006"/>
    <lineage>
        <taxon>Bacteria</taxon>
        <taxon>Candidatus Wolfeibacteriota</taxon>
    </lineage>
</organism>
<dbReference type="EMBL" id="LCAK01000003">
    <property type="protein sequence ID" value="KKR88981.1"/>
    <property type="molecule type" value="Genomic_DNA"/>
</dbReference>